<reference evidence="9" key="1">
    <citation type="journal article" date="2020" name="Nature">
        <title>Giant virus diversity and host interactions through global metagenomics.</title>
        <authorList>
            <person name="Schulz F."/>
            <person name="Roux S."/>
            <person name="Paez-Espino D."/>
            <person name="Jungbluth S."/>
            <person name="Walsh D.A."/>
            <person name="Denef V.J."/>
            <person name="McMahon K.D."/>
            <person name="Konstantinidis K.T."/>
            <person name="Eloe-Fadrosh E.A."/>
            <person name="Kyrpides N.C."/>
            <person name="Woyke T."/>
        </authorList>
    </citation>
    <scope>NUCLEOTIDE SEQUENCE</scope>
    <source>
        <strain evidence="9">GVMAG-M-3300023184-184</strain>
    </source>
</reference>
<evidence type="ECO:0000256" key="5">
    <source>
        <dbReference type="ARBA" id="ARBA00022884"/>
    </source>
</evidence>
<dbReference type="InterPro" id="IPR004971">
    <property type="entry name" value="mRNA_G-N7_MeTrfase_dom"/>
</dbReference>
<feature type="domain" description="MRNA cap 0 methyltransferase" evidence="8">
    <location>
        <begin position="827"/>
        <end position="1157"/>
    </location>
</feature>
<dbReference type="EC" id="2.1.1.56" evidence="1"/>
<dbReference type="GO" id="GO:0003723">
    <property type="term" value="F:RNA binding"/>
    <property type="evidence" value="ECO:0007669"/>
    <property type="project" value="UniProtKB-KW"/>
</dbReference>
<dbReference type="InterPro" id="IPR029063">
    <property type="entry name" value="SAM-dependent_MTases_sf"/>
</dbReference>
<dbReference type="PROSITE" id="PS51562">
    <property type="entry name" value="RNA_CAP0_MT"/>
    <property type="match status" value="1"/>
</dbReference>
<accession>A0A6C0I0V1</accession>
<evidence type="ECO:0000256" key="3">
    <source>
        <dbReference type="ARBA" id="ARBA00022679"/>
    </source>
</evidence>
<dbReference type="SUPFAM" id="SSF53335">
    <property type="entry name" value="S-adenosyl-L-methionine-dependent methyltransferases"/>
    <property type="match status" value="1"/>
</dbReference>
<keyword evidence="6" id="KW-0175">Coiled coil</keyword>
<evidence type="ECO:0000259" key="8">
    <source>
        <dbReference type="PROSITE" id="PS51562"/>
    </source>
</evidence>
<evidence type="ECO:0000256" key="2">
    <source>
        <dbReference type="ARBA" id="ARBA00022603"/>
    </source>
</evidence>
<feature type="coiled-coil region" evidence="6">
    <location>
        <begin position="14"/>
        <end position="41"/>
    </location>
</feature>
<dbReference type="GO" id="GO:0005634">
    <property type="term" value="C:nucleus"/>
    <property type="evidence" value="ECO:0007669"/>
    <property type="project" value="TreeGrafter"/>
</dbReference>
<evidence type="ECO:0000256" key="6">
    <source>
        <dbReference type="SAM" id="Coils"/>
    </source>
</evidence>
<organism evidence="9">
    <name type="scientific">viral metagenome</name>
    <dbReference type="NCBI Taxonomy" id="1070528"/>
    <lineage>
        <taxon>unclassified sequences</taxon>
        <taxon>metagenomes</taxon>
        <taxon>organismal metagenomes</taxon>
    </lineage>
</organism>
<keyword evidence="5" id="KW-0694">RNA-binding</keyword>
<name>A0A6C0I0V1_9ZZZZ</name>
<dbReference type="GO" id="GO:0004482">
    <property type="term" value="F:mRNA 5'-cap (guanine-N7-)-methyltransferase activity"/>
    <property type="evidence" value="ECO:0007669"/>
    <property type="project" value="UniProtKB-EC"/>
</dbReference>
<keyword evidence="2" id="KW-0489">Methyltransferase</keyword>
<dbReference type="EMBL" id="MN740057">
    <property type="protein sequence ID" value="QHT85986.1"/>
    <property type="molecule type" value="Genomic_DNA"/>
</dbReference>
<dbReference type="Gene3D" id="3.40.50.150">
    <property type="entry name" value="Vaccinia Virus protein VP39"/>
    <property type="match status" value="1"/>
</dbReference>
<evidence type="ECO:0000313" key="9">
    <source>
        <dbReference type="EMBL" id="QHT85986.1"/>
    </source>
</evidence>
<dbReference type="Gene3D" id="3.30.470.30">
    <property type="entry name" value="DNA ligase/mRNA capping enzyme"/>
    <property type="match status" value="1"/>
</dbReference>
<keyword evidence="3" id="KW-0808">Transferase</keyword>
<evidence type="ECO:0000256" key="7">
    <source>
        <dbReference type="SAM" id="MobiDB-lite"/>
    </source>
</evidence>
<dbReference type="PANTHER" id="PTHR12189">
    <property type="entry name" value="MRNA GUANINE-7- METHYLTRANSFERASE"/>
    <property type="match status" value="1"/>
</dbReference>
<evidence type="ECO:0000256" key="4">
    <source>
        <dbReference type="ARBA" id="ARBA00022691"/>
    </source>
</evidence>
<feature type="region of interest" description="Disordered" evidence="7">
    <location>
        <begin position="1260"/>
        <end position="1285"/>
    </location>
</feature>
<dbReference type="Gene3D" id="2.40.50.140">
    <property type="entry name" value="Nucleic acid-binding proteins"/>
    <property type="match status" value="1"/>
</dbReference>
<dbReference type="PANTHER" id="PTHR12189:SF2">
    <property type="entry name" value="MRNA CAP GUANINE-N7 METHYLTRANSFERASE"/>
    <property type="match status" value="1"/>
</dbReference>
<evidence type="ECO:0000256" key="1">
    <source>
        <dbReference type="ARBA" id="ARBA00011926"/>
    </source>
</evidence>
<dbReference type="SUPFAM" id="SSF56091">
    <property type="entry name" value="DNA ligase/mRNA capping enzyme, catalytic domain"/>
    <property type="match status" value="1"/>
</dbReference>
<proteinExistence type="predicted"/>
<dbReference type="Pfam" id="PF03291">
    <property type="entry name" value="mRNA_G-N7_MeTrfase"/>
    <property type="match status" value="1"/>
</dbReference>
<protein>
    <recommendedName>
        <fullName evidence="1">mRNA (guanine-N(7))-methyltransferase</fullName>
        <ecNumber evidence="1">2.1.1.56</ecNumber>
    </recommendedName>
</protein>
<keyword evidence="4" id="KW-0949">S-adenosyl-L-methionine</keyword>
<sequence>MQNEESSDITNDPNHEIRKILDNDQKRMEKAKEDFQNLLQRYLVGNPILPKQQKTDEFEVRFGTNTFSGRELSKIDYDNVVKQLMRSGFATENSDGTQMLRINYQDSLTDVNKMSNIRAEIVGIDLVQEYCRTNNIEKLLEVSSNQRNKVIFTRKSSLKDGKDQWIKPVDMFDMGFRVDYKTEENFNVKVPFIQNVIRSWSDRRKTFRYMNRVRFSSEEFPIFADISIIKTSKRYNKKQEQIGGASENQRFRPNTTNIYIPTYTIQDAQVFNNTEHYEIELEIDNKRVGLGTPYDTPVKLMDALRKCIRIILCGIQKCNYPIAFSERDQVLNDYMKVIKQSAEHEYIYRKININNKHELFTNFAFIGPGSITLQRENIMNRVDGSLHTSILENYTVTDKADGERKILFINGHGKIYLIDSNFNVEFTGLKTAEKTVFLSILDGEHIKIDDQGNPIQLYAAFDLYYINKHNFREKMFYPNSIDDLPSNFRLTTLKQLVDILKPSSLVNETKIVNWTKKKKSTGEPFWFDNKSGKITMINPKQSYTCLLRVEMKHFEVTSPDKSIFECCSNIMKRKQDRLIKYHTDGLIFTPTNVGVGGTGPGLTGPLTNSTWELSFKWKPVEQNTVDFLVTIKKDPTGKDEILHIFQEGKTSDGLQLIDQYKTLELMCGYSERDDGFLNPFNDLLEDNIPSPTSKTRSNYQKKDYIPYLFIPNDPYASKAYSSQIKLKDDGANLYMVSEEGEYFEEFMIVEFRYDMPTKNWIPLRVRYDKTAKLKNGEKQFGNAYRVANSNWHSIHYPVTEDMITTGENIPDIVIDEGVYYKGNNINNTQGMRDFHNLYVKRKLITNVASRGDTLIDYAVGMAGDLSKWVAAKLGFVFGIDISRDNIHNQKRGACSRYLNIRRDNTEMPGALFVVGDSGLNIRNKSAFHGDKDKMVVDAVFGKGPKDSTIIGKGTVKYYGIGEQGFKISSCQFALHYFFENPVKLTGFIQNLAECTEINGYFIGTCYDGETIFKMLAKKKEEESITFMTDDKNGHKMKICEIVKKYSDSGFPADITSLGYAIDVYQESINKMAREYLVNFEYFTQIMENYGFMLITNDEARQMGFPNNTGMFNQLFESMKQDIHRDSRYDSNYKDAPFMTSAEKSVSFMNRYFVFKKMITKDAAKETRLLLSTTNELDFSQNIEMTALEDEINKQMKVIHPIKGPVKKLRVRVKLQKMPSEMFSLPTASVFEDPIQLDAEEIIEDKDEEIKEDMVEEIKEDKKEIKKKNPNETKKRIKDMLSKMKN</sequence>
<dbReference type="InterPro" id="IPR039753">
    <property type="entry name" value="RG7MT1"/>
</dbReference>
<dbReference type="InterPro" id="IPR012340">
    <property type="entry name" value="NA-bd_OB-fold"/>
</dbReference>